<evidence type="ECO:0000256" key="5">
    <source>
        <dbReference type="ARBA" id="ARBA00023002"/>
    </source>
</evidence>
<comment type="subcellular location">
    <subcellularLocation>
        <location evidence="1">Cytoplasm</location>
    </subcellularLocation>
</comment>
<dbReference type="PRINTS" id="PR00080">
    <property type="entry name" value="SDRFAMILY"/>
</dbReference>
<gene>
    <name evidence="7" type="ORF">HM131_15460</name>
</gene>
<accession>A0A1W5ZY49</accession>
<dbReference type="InterPro" id="IPR036291">
    <property type="entry name" value="NAD(P)-bd_dom_sf"/>
</dbReference>
<dbReference type="InterPro" id="IPR002347">
    <property type="entry name" value="SDR_fam"/>
</dbReference>
<dbReference type="GO" id="GO:0004757">
    <property type="term" value="F:sepiapterin reductase (NADP+) activity"/>
    <property type="evidence" value="ECO:0007669"/>
    <property type="project" value="TreeGrafter"/>
</dbReference>
<dbReference type="NCBIfam" id="NF005381">
    <property type="entry name" value="PRK06924.1"/>
    <property type="match status" value="1"/>
</dbReference>
<keyword evidence="3" id="KW-0963">Cytoplasm</keyword>
<dbReference type="InterPro" id="IPR020904">
    <property type="entry name" value="Sc_DH/Rdtase_CS"/>
</dbReference>
<keyword evidence="5" id="KW-0560">Oxidoreductase</keyword>
<dbReference type="Proteomes" id="UP000192527">
    <property type="component" value="Chromosome"/>
</dbReference>
<dbReference type="PROSITE" id="PS00061">
    <property type="entry name" value="ADH_SHORT"/>
    <property type="match status" value="1"/>
</dbReference>
<dbReference type="SUPFAM" id="SSF51735">
    <property type="entry name" value="NAD(P)-binding Rossmann-fold domains"/>
    <property type="match status" value="1"/>
</dbReference>
<dbReference type="PANTHER" id="PTHR44085:SF2">
    <property type="entry name" value="SEPIAPTERIN REDUCTASE"/>
    <property type="match status" value="1"/>
</dbReference>
<organism evidence="7 8">
    <name type="scientific">Halobacillus mangrovi</name>
    <dbReference type="NCBI Taxonomy" id="402384"/>
    <lineage>
        <taxon>Bacteria</taxon>
        <taxon>Bacillati</taxon>
        <taxon>Bacillota</taxon>
        <taxon>Bacilli</taxon>
        <taxon>Bacillales</taxon>
        <taxon>Bacillaceae</taxon>
        <taxon>Halobacillus</taxon>
    </lineage>
</organism>
<evidence type="ECO:0000256" key="6">
    <source>
        <dbReference type="RuleBase" id="RU000363"/>
    </source>
</evidence>
<protein>
    <submittedName>
        <fullName evidence="7">Short-chain dehydrogenase</fullName>
    </submittedName>
</protein>
<dbReference type="EMBL" id="CP020772">
    <property type="protein sequence ID" value="ARI78161.1"/>
    <property type="molecule type" value="Genomic_DNA"/>
</dbReference>
<dbReference type="OrthoDB" id="9794387at2"/>
<keyword evidence="4" id="KW-0521">NADP</keyword>
<dbReference type="InterPro" id="IPR051721">
    <property type="entry name" value="Biopterin_syn/organic_redct"/>
</dbReference>
<evidence type="ECO:0000256" key="4">
    <source>
        <dbReference type="ARBA" id="ARBA00022857"/>
    </source>
</evidence>
<evidence type="ECO:0000256" key="3">
    <source>
        <dbReference type="ARBA" id="ARBA00022490"/>
    </source>
</evidence>
<evidence type="ECO:0000256" key="1">
    <source>
        <dbReference type="ARBA" id="ARBA00004496"/>
    </source>
</evidence>
<dbReference type="PRINTS" id="PR00081">
    <property type="entry name" value="GDHRDH"/>
</dbReference>
<dbReference type="GO" id="GO:0005737">
    <property type="term" value="C:cytoplasm"/>
    <property type="evidence" value="ECO:0007669"/>
    <property type="project" value="UniProtKB-SubCell"/>
</dbReference>
<name>A0A1W5ZY49_9BACI</name>
<dbReference type="RefSeq" id="WP_085030620.1">
    <property type="nucleotide sequence ID" value="NZ_CP020772.1"/>
</dbReference>
<sequence length="253" mass="28109">MQYAIVTGASRGLGEAVAHQLIEKNVNIIAVSRSENEKLKKKAEERKVDYYHLSCDLSDPAQLEDGLDRIVDIAFHDDTHYVYVVNNAGVIEPIDTIGNFASADVQKHVQVNLTAPILIINRCIKEANQKDINTFVINITSGAAERPVHGWSTYSSTKAAINRFTETLALEQEGNGHKILAYSPGVMDTDMQGEIRSASEDEFADVDKFKQMKEEGKLRSPDEVAAVLMDLINQPDEIENGKVYKLYDLVGKK</sequence>
<comment type="similarity">
    <text evidence="2 6">Belongs to the short-chain dehydrogenases/reductases (SDR) family.</text>
</comment>
<proteinExistence type="inferred from homology"/>
<dbReference type="KEGG" id="hmn:HM131_15460"/>
<dbReference type="PANTHER" id="PTHR44085">
    <property type="entry name" value="SEPIAPTERIN REDUCTASE"/>
    <property type="match status" value="1"/>
</dbReference>
<dbReference type="Pfam" id="PF00106">
    <property type="entry name" value="adh_short"/>
    <property type="match status" value="1"/>
</dbReference>
<evidence type="ECO:0000256" key="2">
    <source>
        <dbReference type="ARBA" id="ARBA00006484"/>
    </source>
</evidence>
<evidence type="ECO:0000313" key="7">
    <source>
        <dbReference type="EMBL" id="ARI78161.1"/>
    </source>
</evidence>
<reference evidence="7 8" key="1">
    <citation type="submission" date="2017-04" db="EMBL/GenBank/DDBJ databases">
        <title>The whole genome sequencing and assembly of Halobacillus mangrovi strain.</title>
        <authorList>
            <person name="Lee S.-J."/>
            <person name="Park M.-K."/>
            <person name="Kim J.-Y."/>
            <person name="Lee Y.-J."/>
            <person name="Yi H."/>
            <person name="Bahn Y.-S."/>
            <person name="Kim J.F."/>
            <person name="Lee D.-W."/>
        </authorList>
    </citation>
    <scope>NUCLEOTIDE SEQUENCE [LARGE SCALE GENOMIC DNA]</scope>
    <source>
        <strain evidence="7 8">KTB 131</strain>
    </source>
</reference>
<dbReference type="AlphaFoldDB" id="A0A1W5ZY49"/>
<dbReference type="Gene3D" id="3.40.50.720">
    <property type="entry name" value="NAD(P)-binding Rossmann-like Domain"/>
    <property type="match status" value="1"/>
</dbReference>
<dbReference type="STRING" id="402384.HM131_15460"/>
<evidence type="ECO:0000313" key="8">
    <source>
        <dbReference type="Proteomes" id="UP000192527"/>
    </source>
</evidence>
<keyword evidence="8" id="KW-1185">Reference proteome</keyword>
<dbReference type="GO" id="GO:0006729">
    <property type="term" value="P:tetrahydrobiopterin biosynthetic process"/>
    <property type="evidence" value="ECO:0007669"/>
    <property type="project" value="TreeGrafter"/>
</dbReference>